<keyword evidence="3" id="KW-1185">Reference proteome</keyword>
<comment type="caution">
    <text evidence="2">The sequence shown here is derived from an EMBL/GenBank/DDBJ whole genome shotgun (WGS) entry which is preliminary data.</text>
</comment>
<gene>
    <name evidence="2" type="ORF">PLXY2_LOCUS7458</name>
</gene>
<feature type="region of interest" description="Disordered" evidence="1">
    <location>
        <begin position="147"/>
        <end position="167"/>
    </location>
</feature>
<dbReference type="AlphaFoldDB" id="A0A8S4F1T1"/>
<evidence type="ECO:0000313" key="3">
    <source>
        <dbReference type="Proteomes" id="UP000653454"/>
    </source>
</evidence>
<organism evidence="2 3">
    <name type="scientific">Plutella xylostella</name>
    <name type="common">Diamondback moth</name>
    <name type="synonym">Plutella maculipennis</name>
    <dbReference type="NCBI Taxonomy" id="51655"/>
    <lineage>
        <taxon>Eukaryota</taxon>
        <taxon>Metazoa</taxon>
        <taxon>Ecdysozoa</taxon>
        <taxon>Arthropoda</taxon>
        <taxon>Hexapoda</taxon>
        <taxon>Insecta</taxon>
        <taxon>Pterygota</taxon>
        <taxon>Neoptera</taxon>
        <taxon>Endopterygota</taxon>
        <taxon>Lepidoptera</taxon>
        <taxon>Glossata</taxon>
        <taxon>Ditrysia</taxon>
        <taxon>Yponomeutoidea</taxon>
        <taxon>Plutellidae</taxon>
        <taxon>Plutella</taxon>
    </lineage>
</organism>
<feature type="compositionally biased region" description="Polar residues" evidence="1">
    <location>
        <begin position="1"/>
        <end position="15"/>
    </location>
</feature>
<proteinExistence type="predicted"/>
<dbReference type="Proteomes" id="UP000653454">
    <property type="component" value="Unassembled WGS sequence"/>
</dbReference>
<accession>A0A8S4F1T1</accession>
<name>A0A8S4F1T1_PLUXY</name>
<feature type="region of interest" description="Disordered" evidence="1">
    <location>
        <begin position="1"/>
        <end position="39"/>
    </location>
</feature>
<evidence type="ECO:0000313" key="2">
    <source>
        <dbReference type="EMBL" id="CAG9121612.1"/>
    </source>
</evidence>
<sequence>MPLTHSPSKSGSDTNLLGKDKDTNQDFLHTISTRSKRKRTDEDLAATIENELKSFKTEIMAMLTTWKQEDDYKQNQRDEILKEIKNSTQELEKSMDFISSQYEEMSIKINGLEQKTKMQDEMISTDLRLRIYTVNLRSHIWRSEMYQQRPMKQSKHLPHPLSPYARQ</sequence>
<protein>
    <submittedName>
        <fullName evidence="2">(diamondback moth) hypothetical protein</fullName>
    </submittedName>
</protein>
<reference evidence="2" key="1">
    <citation type="submission" date="2020-11" db="EMBL/GenBank/DDBJ databases">
        <authorList>
            <person name="Whiteford S."/>
        </authorList>
    </citation>
    <scope>NUCLEOTIDE SEQUENCE</scope>
</reference>
<dbReference type="EMBL" id="CAJHNJ030000025">
    <property type="protein sequence ID" value="CAG9121612.1"/>
    <property type="molecule type" value="Genomic_DNA"/>
</dbReference>
<evidence type="ECO:0000256" key="1">
    <source>
        <dbReference type="SAM" id="MobiDB-lite"/>
    </source>
</evidence>